<proteinExistence type="predicted"/>
<dbReference type="AlphaFoldDB" id="A0AAU6V8C4"/>
<feature type="chain" id="PRO_5043548744" description="ASP external chaperone domain-containing protein" evidence="1">
    <location>
        <begin position="23"/>
        <end position="148"/>
    </location>
</feature>
<accession>A0AAU6V8C4</accession>
<feature type="domain" description="ASP external chaperone" evidence="2">
    <location>
        <begin position="57"/>
        <end position="147"/>
    </location>
</feature>
<feature type="signal peptide" evidence="1">
    <location>
        <begin position="1"/>
        <end position="22"/>
    </location>
</feature>
<dbReference type="EMBL" id="CP095354">
    <property type="protein sequence ID" value="XAG82557.1"/>
    <property type="molecule type" value="Genomic_DNA"/>
</dbReference>
<evidence type="ECO:0000313" key="3">
    <source>
        <dbReference type="EMBL" id="XAG82557.1"/>
    </source>
</evidence>
<organism evidence="3">
    <name type="scientific">bacterium 19NY03SH02</name>
    <dbReference type="NCBI Taxonomy" id="2920631"/>
    <lineage>
        <taxon>Bacteria</taxon>
    </lineage>
</organism>
<name>A0AAU6V8C4_UNCXX</name>
<evidence type="ECO:0000256" key="1">
    <source>
        <dbReference type="SAM" id="SignalP"/>
    </source>
</evidence>
<protein>
    <recommendedName>
        <fullName evidence="2">ASP external chaperone domain-containing protein</fullName>
    </recommendedName>
</protein>
<evidence type="ECO:0000259" key="2">
    <source>
        <dbReference type="Pfam" id="PF18492"/>
    </source>
</evidence>
<keyword evidence="1" id="KW-0732">Signal</keyword>
<gene>
    <name evidence="3" type="ORF">MRN14_08335</name>
</gene>
<dbReference type="InterPro" id="IPR040536">
    <property type="entry name" value="ASPCH"/>
</dbReference>
<dbReference type="Pfam" id="PF18492">
    <property type="entry name" value="ORF_2_N"/>
    <property type="match status" value="1"/>
</dbReference>
<sequence>MKSITMTVAALLITTMPLILHAAPLPKEGSALQKMLPAKPNKDTLLVKSGDKIVIADTLIKDQPLVNSDGKVIAIPTGKLIVKLADGVSAADFSQSYNLRLDWQSDNNLTLLAVPEGVDLLKLLESLKQHPQVLRAELDLAQDFYQPW</sequence>
<reference evidence="3" key="1">
    <citation type="submission" date="2022-03" db="EMBL/GenBank/DDBJ databases">
        <title>Sea Food Isolates.</title>
        <authorList>
            <person name="Li c."/>
        </authorList>
    </citation>
    <scope>NUCLEOTIDE SEQUENCE</scope>
    <source>
        <strain evidence="3">19NY03SH02</strain>
    </source>
</reference>